<dbReference type="STRING" id="1121416.SAMN02745220_00725"/>
<dbReference type="OrthoDB" id="5431930at2"/>
<dbReference type="Proteomes" id="UP000184603">
    <property type="component" value="Unassembled WGS sequence"/>
</dbReference>
<dbReference type="AlphaFoldDB" id="A0A1M7XZ39"/>
<keyword evidence="2" id="KW-1185">Reference proteome</keyword>
<evidence type="ECO:0000313" key="2">
    <source>
        <dbReference type="Proteomes" id="UP000184603"/>
    </source>
</evidence>
<dbReference type="EMBL" id="FRFE01000003">
    <property type="protein sequence ID" value="SHO44388.1"/>
    <property type="molecule type" value="Genomic_DNA"/>
</dbReference>
<reference evidence="1 2" key="1">
    <citation type="submission" date="2016-12" db="EMBL/GenBank/DDBJ databases">
        <authorList>
            <person name="Song W.-J."/>
            <person name="Kurnit D.M."/>
        </authorList>
    </citation>
    <scope>NUCLEOTIDE SEQUENCE [LARGE SCALE GENOMIC DNA]</scope>
    <source>
        <strain evidence="1 2">DSM 18488</strain>
    </source>
</reference>
<accession>A0A1M7XZ39</accession>
<proteinExistence type="predicted"/>
<evidence type="ECO:0000313" key="1">
    <source>
        <dbReference type="EMBL" id="SHO44388.1"/>
    </source>
</evidence>
<sequence length="169" mass="19058">MTQDNPEKQSQLINVLREGVSVVQMILFKELRKQLATHHPDREPTFIAMLTGTLVNEIFASPNMEERFVSFRNENRAIIEQELLSVKEHQTTLLPALTDTLRILSLCDNQEGLDSTHILTQANKLGILIVDRPVPMPSTFMTLVRGLGEQHGLIIAPVQITPEEDSTIH</sequence>
<gene>
    <name evidence="1" type="ORF">SAMN02745220_00725</name>
</gene>
<name>A0A1M7XZ39_9BACT</name>
<protein>
    <submittedName>
        <fullName evidence="1">Uncharacterized protein</fullName>
    </submittedName>
</protein>
<dbReference type="RefSeq" id="WP_073612094.1">
    <property type="nucleotide sequence ID" value="NZ_FRFE01000003.1"/>
</dbReference>
<organism evidence="1 2">
    <name type="scientific">Desulfopila aestuarii DSM 18488</name>
    <dbReference type="NCBI Taxonomy" id="1121416"/>
    <lineage>
        <taxon>Bacteria</taxon>
        <taxon>Pseudomonadati</taxon>
        <taxon>Thermodesulfobacteriota</taxon>
        <taxon>Desulfobulbia</taxon>
        <taxon>Desulfobulbales</taxon>
        <taxon>Desulfocapsaceae</taxon>
        <taxon>Desulfopila</taxon>
    </lineage>
</organism>